<dbReference type="EMBL" id="AP019514">
    <property type="protein sequence ID" value="BBI61668.1"/>
    <property type="molecule type" value="Genomic_DNA"/>
</dbReference>
<sequence>MALGDYRSHMDKVGQRNEQFRNQLSSLDGSFTRTTARAGNLISNLPRLGMAFMSLAGPIGMGISIIASAGYALLGLAGDLDGLADSIIRTRGMIASNADLDKLRDSSEELQAEYASNHDAMTRAIHTARRTTSDAIRQEAQSTVEAMMARNGVIKNQLNEYGVAIEEGQRGIQFRLVEGSKATTDRMIQGFFDPISAQYNATRIQLEQMRVEANGDASKLQDIHNQVVQAIETAYNQKREIIDREERLLEERRRSLGNVSTEIGQQKLAEIEAALLALESKRTEIESIKAESIVTTNMANEFIVKPLVACLKRSRSQSAPLRPCRAWSMALRFVWSRFRPKQTKQTRTLRAWKSASASFANPLSPVKPVCSTNWQTKRVRLLLNLATWSV</sequence>
<keyword evidence="1" id="KW-0175">Coiled coil</keyword>
<evidence type="ECO:0000313" key="4">
    <source>
        <dbReference type="Proteomes" id="UP000320231"/>
    </source>
</evidence>
<dbReference type="KEGG" id="hsr:HSBAA_29740"/>
<keyword evidence="2" id="KW-0812">Transmembrane</keyword>
<reference evidence="3 4" key="1">
    <citation type="journal article" date="2019" name="Microbiol. Resour. Announc.">
        <title>Complete Genome Sequence of Halomonas sulfidaeris Strain Esulfide1 Isolated from a Metal Sulfide Rock at a Depth of 2,200 Meters, Obtained Using Nanopore Sequencing.</title>
        <authorList>
            <person name="Saito M."/>
            <person name="Nishigata A."/>
            <person name="Galipon J."/>
            <person name="Arakawa K."/>
        </authorList>
    </citation>
    <scope>NUCLEOTIDE SEQUENCE [LARGE SCALE GENOMIC DNA]</scope>
    <source>
        <strain evidence="3 4">ATCC BAA-803</strain>
    </source>
</reference>
<evidence type="ECO:0000256" key="2">
    <source>
        <dbReference type="SAM" id="Phobius"/>
    </source>
</evidence>
<evidence type="ECO:0000313" key="3">
    <source>
        <dbReference type="EMBL" id="BBI61668.1"/>
    </source>
</evidence>
<name>A0A455UBI8_9GAMM</name>
<proteinExistence type="predicted"/>
<gene>
    <name evidence="3" type="ORF">HSBAA_29740</name>
</gene>
<keyword evidence="2" id="KW-0472">Membrane</keyword>
<organism evidence="3 4">
    <name type="scientific">Vreelandella sulfidaeris</name>
    <dbReference type="NCBI Taxonomy" id="115553"/>
    <lineage>
        <taxon>Bacteria</taxon>
        <taxon>Pseudomonadati</taxon>
        <taxon>Pseudomonadota</taxon>
        <taxon>Gammaproteobacteria</taxon>
        <taxon>Oceanospirillales</taxon>
        <taxon>Halomonadaceae</taxon>
        <taxon>Vreelandella</taxon>
    </lineage>
</organism>
<feature type="coiled-coil region" evidence="1">
    <location>
        <begin position="231"/>
        <end position="291"/>
    </location>
</feature>
<protein>
    <submittedName>
        <fullName evidence="3">Uncharacterized protein</fullName>
    </submittedName>
</protein>
<accession>A0A455UBI8</accession>
<keyword evidence="2" id="KW-1133">Transmembrane helix</keyword>
<dbReference type="AlphaFoldDB" id="A0A455UBI8"/>
<evidence type="ECO:0000256" key="1">
    <source>
        <dbReference type="SAM" id="Coils"/>
    </source>
</evidence>
<feature type="transmembrane region" description="Helical" evidence="2">
    <location>
        <begin position="50"/>
        <end position="74"/>
    </location>
</feature>
<dbReference type="Proteomes" id="UP000320231">
    <property type="component" value="Chromosome"/>
</dbReference>